<dbReference type="NCBIfam" id="TIGR02862">
    <property type="entry name" value="spore_BofA"/>
    <property type="match status" value="1"/>
</dbReference>
<keyword evidence="1" id="KW-1133">Transmembrane helix</keyword>
<keyword evidence="3" id="KW-1185">Reference proteome</keyword>
<gene>
    <name evidence="2" type="primary">bofA</name>
    <name evidence="2" type="ORF">D1953_20755</name>
</gene>
<feature type="transmembrane region" description="Helical" evidence="1">
    <location>
        <begin position="6"/>
        <end position="24"/>
    </location>
</feature>
<dbReference type="InterPro" id="IPR010001">
    <property type="entry name" value="BofA"/>
</dbReference>
<proteinExistence type="predicted"/>
<dbReference type="RefSeq" id="WP_119119047.1">
    <property type="nucleotide sequence ID" value="NZ_QWVS01000075.1"/>
</dbReference>
<dbReference type="Pfam" id="PF07441">
    <property type="entry name" value="BofA"/>
    <property type="match status" value="1"/>
</dbReference>
<keyword evidence="1" id="KW-0472">Membrane</keyword>
<reference evidence="2 3" key="1">
    <citation type="submission" date="2018-08" db="EMBL/GenBank/DDBJ databases">
        <title>Bacillus jemisoniae sp. nov., Bacillus chryseoplanitiae sp. nov., Bacillus resnikiae sp. nov., and Bacillus frankliniae sp. nov., isolated from Viking spacecraft and associated surfaces.</title>
        <authorList>
            <person name="Seuylemezian A."/>
            <person name="Vaishampayan P."/>
        </authorList>
    </citation>
    <scope>NUCLEOTIDE SEQUENCE [LARGE SCALE GENOMIC DNA]</scope>
    <source>
        <strain evidence="2 3">MA001</strain>
    </source>
</reference>
<comment type="caution">
    <text evidence="2">The sequence shown here is derived from an EMBL/GenBank/DDBJ whole genome shotgun (WGS) entry which is preliminary data.</text>
</comment>
<dbReference type="EMBL" id="QWVS01000075">
    <property type="protein sequence ID" value="RID81426.1"/>
    <property type="molecule type" value="Genomic_DNA"/>
</dbReference>
<feature type="transmembrane region" description="Helical" evidence="1">
    <location>
        <begin position="62"/>
        <end position="86"/>
    </location>
</feature>
<dbReference type="Proteomes" id="UP000266016">
    <property type="component" value="Unassembled WGS sequence"/>
</dbReference>
<accession>A0A398B0U4</accession>
<evidence type="ECO:0000313" key="2">
    <source>
        <dbReference type="EMBL" id="RID81426.1"/>
    </source>
</evidence>
<name>A0A398B0U4_9BACI</name>
<dbReference type="AlphaFoldDB" id="A0A398B0U4"/>
<evidence type="ECO:0000256" key="1">
    <source>
        <dbReference type="SAM" id="Phobius"/>
    </source>
</evidence>
<evidence type="ECO:0000313" key="3">
    <source>
        <dbReference type="Proteomes" id="UP000266016"/>
    </source>
</evidence>
<protein>
    <submittedName>
        <fullName evidence="2">Pro-sigmaK processing inhibitor BofA</fullName>
    </submittedName>
</protein>
<feature type="transmembrane region" description="Helical" evidence="1">
    <location>
        <begin position="33"/>
        <end position="50"/>
    </location>
</feature>
<sequence length="87" mass="9137">MEPVVFVAIIAGLILLLLIVGAPLKPIRYVGQMVIKLVIGAVFLFFLNTLGNQVGIHVPINFVTSAIAGVLGIPGVAALAAIDYWVI</sequence>
<keyword evidence="1" id="KW-0812">Transmembrane</keyword>
<organism evidence="2 3">
    <name type="scientific">Peribacillus asahii</name>
    <dbReference type="NCBI Taxonomy" id="228899"/>
    <lineage>
        <taxon>Bacteria</taxon>
        <taxon>Bacillati</taxon>
        <taxon>Bacillota</taxon>
        <taxon>Bacilli</taxon>
        <taxon>Bacillales</taxon>
        <taxon>Bacillaceae</taxon>
        <taxon>Peribacillus</taxon>
    </lineage>
</organism>